<dbReference type="GO" id="GO:0016491">
    <property type="term" value="F:oxidoreductase activity"/>
    <property type="evidence" value="ECO:0007669"/>
    <property type="project" value="UniProtKB-KW"/>
</dbReference>
<name>A0A5N6S8I4_ASPPS</name>
<proteinExistence type="inferred from homology"/>
<feature type="binding site" evidence="16">
    <location>
        <position position="77"/>
    </location>
    <ligand>
        <name>FAD</name>
        <dbReference type="ChEBI" id="CHEBI:57692"/>
    </ligand>
</feature>
<accession>A0A5N6S8I4</accession>
<dbReference type="FunFam" id="3.50.50.60:FF:000036">
    <property type="entry name" value="NADPH:adrenodoxin oxidoreductase, mitochondrial"/>
    <property type="match status" value="1"/>
</dbReference>
<keyword evidence="13 15" id="KW-0496">Mitochondrion</keyword>
<keyword evidence="11" id="KW-0249">Electron transport</keyword>
<dbReference type="EC" id="1.18.1.6" evidence="4 15"/>
<evidence type="ECO:0000313" key="19">
    <source>
        <dbReference type="EMBL" id="KAE8130986.1"/>
    </source>
</evidence>
<dbReference type="PANTHER" id="PTHR48467">
    <property type="entry name" value="GLUTAMATE SYNTHASE 1 [NADH], CHLOROPLASTIC-LIKE"/>
    <property type="match status" value="1"/>
</dbReference>
<dbReference type="PIRSF" id="PIRSF000362">
    <property type="entry name" value="FNR"/>
    <property type="match status" value="1"/>
</dbReference>
<organism evidence="19 20">
    <name type="scientific">Aspergillus pseudotamarii</name>
    <dbReference type="NCBI Taxonomy" id="132259"/>
    <lineage>
        <taxon>Eukaryota</taxon>
        <taxon>Fungi</taxon>
        <taxon>Dikarya</taxon>
        <taxon>Ascomycota</taxon>
        <taxon>Pezizomycotina</taxon>
        <taxon>Eurotiomycetes</taxon>
        <taxon>Eurotiomycetidae</taxon>
        <taxon>Eurotiales</taxon>
        <taxon>Aspergillaceae</taxon>
        <taxon>Aspergillus</taxon>
        <taxon>Aspergillus subgen. Circumdati</taxon>
    </lineage>
</organism>
<dbReference type="InterPro" id="IPR055275">
    <property type="entry name" value="Ferredox_Rdtase"/>
</dbReference>
<feature type="domain" description="FAD/NAD(P)-binding" evidence="18">
    <location>
        <begin position="67"/>
        <end position="226"/>
    </location>
</feature>
<feature type="binding site" evidence="16">
    <location>
        <position position="142"/>
    </location>
    <ligand>
        <name>FAD</name>
        <dbReference type="ChEBI" id="CHEBI:57692"/>
    </ligand>
</feature>
<protein>
    <recommendedName>
        <fullName evidence="5 15">NADPH:adrenodoxin oxidoreductase, mitochondrial</fullName>
        <ecNumber evidence="4 15">1.18.1.6</ecNumber>
    </recommendedName>
</protein>
<dbReference type="PRINTS" id="PR00419">
    <property type="entry name" value="ADXRDTASE"/>
</dbReference>
<evidence type="ECO:0000256" key="15">
    <source>
        <dbReference type="PIRNR" id="PIRNR000362"/>
    </source>
</evidence>
<feature type="binding site" evidence="17">
    <location>
        <begin position="259"/>
        <end position="260"/>
    </location>
    <ligand>
        <name>NADP(+)</name>
        <dbReference type="ChEBI" id="CHEBI:58349"/>
    </ligand>
</feature>
<evidence type="ECO:0000256" key="16">
    <source>
        <dbReference type="PIRSR" id="PIRSR000362-1"/>
    </source>
</evidence>
<dbReference type="Proteomes" id="UP000325672">
    <property type="component" value="Unassembled WGS sequence"/>
</dbReference>
<feature type="binding site" evidence="17">
    <location>
        <position position="461"/>
    </location>
    <ligand>
        <name>NADP(+)</name>
        <dbReference type="ChEBI" id="CHEBI:58349"/>
    </ligand>
</feature>
<evidence type="ECO:0000256" key="2">
    <source>
        <dbReference type="ARBA" id="ARBA00004173"/>
    </source>
</evidence>
<dbReference type="AlphaFoldDB" id="A0A5N6S8I4"/>
<feature type="binding site" evidence="16">
    <location>
        <position position="98"/>
    </location>
    <ligand>
        <name>FAD</name>
        <dbReference type="ChEBI" id="CHEBI:57692"/>
    </ligand>
</feature>
<evidence type="ECO:0000256" key="5">
    <source>
        <dbReference type="ARBA" id="ARBA00016287"/>
    </source>
</evidence>
<evidence type="ECO:0000256" key="7">
    <source>
        <dbReference type="ARBA" id="ARBA00022630"/>
    </source>
</evidence>
<dbReference type="Gene3D" id="3.50.50.60">
    <property type="entry name" value="FAD/NAD(P)-binding domain"/>
    <property type="match status" value="1"/>
</dbReference>
<dbReference type="GO" id="GO:0005739">
    <property type="term" value="C:mitochondrion"/>
    <property type="evidence" value="ECO:0007669"/>
    <property type="project" value="UniProtKB-SubCell"/>
</dbReference>
<evidence type="ECO:0000256" key="14">
    <source>
        <dbReference type="ARBA" id="ARBA00048933"/>
    </source>
</evidence>
<keyword evidence="9 15" id="KW-0521">NADP</keyword>
<keyword evidence="6" id="KW-0813">Transport</keyword>
<comment type="similarity">
    <text evidence="3 15">Belongs to the ferredoxin--NADP reductase type 1 family.</text>
</comment>
<evidence type="ECO:0000256" key="17">
    <source>
        <dbReference type="PIRSR" id="PIRSR000362-2"/>
    </source>
</evidence>
<feature type="binding site" evidence="16">
    <location>
        <position position="106"/>
    </location>
    <ligand>
        <name>FAD</name>
        <dbReference type="ChEBI" id="CHEBI:57692"/>
    </ligand>
</feature>
<keyword evidence="20" id="KW-1185">Reference proteome</keyword>
<feature type="binding site" evidence="17">
    <location>
        <position position="271"/>
    </location>
    <ligand>
        <name>NADP(+)</name>
        <dbReference type="ChEBI" id="CHEBI:58349"/>
    </ligand>
</feature>
<evidence type="ECO:0000256" key="3">
    <source>
        <dbReference type="ARBA" id="ARBA00008312"/>
    </source>
</evidence>
<feature type="binding site" evidence="16">
    <location>
        <begin position="461"/>
        <end position="463"/>
    </location>
    <ligand>
        <name>FAD</name>
        <dbReference type="ChEBI" id="CHEBI:57692"/>
    </ligand>
</feature>
<evidence type="ECO:0000259" key="18">
    <source>
        <dbReference type="Pfam" id="PF07992"/>
    </source>
</evidence>
<dbReference type="EMBL" id="ML743682">
    <property type="protein sequence ID" value="KAE8130986.1"/>
    <property type="molecule type" value="Genomic_DNA"/>
</dbReference>
<keyword evidence="8 15" id="KW-0274">FAD</keyword>
<evidence type="ECO:0000256" key="10">
    <source>
        <dbReference type="ARBA" id="ARBA00022946"/>
    </source>
</evidence>
<dbReference type="SUPFAM" id="SSF51905">
    <property type="entry name" value="FAD/NAD(P)-binding domain"/>
    <property type="match status" value="1"/>
</dbReference>
<comment type="cofactor">
    <cofactor evidence="1 15 16">
        <name>FAD</name>
        <dbReference type="ChEBI" id="CHEBI:57692"/>
    </cofactor>
</comment>
<evidence type="ECO:0000256" key="9">
    <source>
        <dbReference type="ARBA" id="ARBA00022857"/>
    </source>
</evidence>
<reference evidence="19 20" key="1">
    <citation type="submission" date="2019-04" db="EMBL/GenBank/DDBJ databases">
        <title>Friends and foes A comparative genomics study of 23 Aspergillus species from section Flavi.</title>
        <authorList>
            <consortium name="DOE Joint Genome Institute"/>
            <person name="Kjaerbolling I."/>
            <person name="Vesth T."/>
            <person name="Frisvad J.C."/>
            <person name="Nybo J.L."/>
            <person name="Theobald S."/>
            <person name="Kildgaard S."/>
            <person name="Isbrandt T."/>
            <person name="Kuo A."/>
            <person name="Sato A."/>
            <person name="Lyhne E.K."/>
            <person name="Kogle M.E."/>
            <person name="Wiebenga A."/>
            <person name="Kun R.S."/>
            <person name="Lubbers R.J."/>
            <person name="Makela M.R."/>
            <person name="Barry K."/>
            <person name="Chovatia M."/>
            <person name="Clum A."/>
            <person name="Daum C."/>
            <person name="Haridas S."/>
            <person name="He G."/>
            <person name="LaButti K."/>
            <person name="Lipzen A."/>
            <person name="Mondo S."/>
            <person name="Riley R."/>
            <person name="Salamov A."/>
            <person name="Simmons B.A."/>
            <person name="Magnuson J.K."/>
            <person name="Henrissat B."/>
            <person name="Mortensen U.H."/>
            <person name="Larsen T.O."/>
            <person name="Devries R.P."/>
            <person name="Grigoriev I.V."/>
            <person name="Machida M."/>
            <person name="Baker S.E."/>
            <person name="Andersen M.R."/>
        </authorList>
    </citation>
    <scope>NUCLEOTIDE SEQUENCE [LARGE SCALE GENOMIC DNA]</scope>
    <source>
        <strain evidence="19 20">CBS 117625</strain>
    </source>
</reference>
<dbReference type="InterPro" id="IPR021163">
    <property type="entry name" value="Ferredox_Rdtase_adrenod"/>
</dbReference>
<dbReference type="Gene3D" id="3.40.50.720">
    <property type="entry name" value="NAD(P)-binding Rossmann-like Domain"/>
    <property type="match status" value="1"/>
</dbReference>
<feature type="binding site" evidence="16">
    <location>
        <position position="454"/>
    </location>
    <ligand>
        <name>FAD</name>
        <dbReference type="ChEBI" id="CHEBI:57692"/>
    </ligand>
</feature>
<dbReference type="InterPro" id="IPR036188">
    <property type="entry name" value="FAD/NAD-bd_sf"/>
</dbReference>
<dbReference type="Pfam" id="PF07992">
    <property type="entry name" value="Pyr_redox_2"/>
    <property type="match status" value="1"/>
</dbReference>
<evidence type="ECO:0000256" key="11">
    <source>
        <dbReference type="ARBA" id="ARBA00022982"/>
    </source>
</evidence>
<dbReference type="PANTHER" id="PTHR48467:SF1">
    <property type="entry name" value="GLUTAMATE SYNTHASE 1 [NADH], CHLOROPLASTIC-LIKE"/>
    <property type="match status" value="1"/>
</dbReference>
<evidence type="ECO:0000256" key="12">
    <source>
        <dbReference type="ARBA" id="ARBA00023002"/>
    </source>
</evidence>
<gene>
    <name evidence="19" type="ORF">BDV38DRAFT_265650</name>
</gene>
<dbReference type="RefSeq" id="XP_031907049.1">
    <property type="nucleotide sequence ID" value="XM_032056379.1"/>
</dbReference>
<dbReference type="GeneID" id="43640589"/>
<dbReference type="OrthoDB" id="333024at2759"/>
<evidence type="ECO:0000256" key="6">
    <source>
        <dbReference type="ARBA" id="ARBA00022448"/>
    </source>
</evidence>
<dbReference type="SUPFAM" id="SSF51971">
    <property type="entry name" value="Nucleotide-binding domain"/>
    <property type="match status" value="1"/>
</dbReference>
<keyword evidence="7 15" id="KW-0285">Flavoprotein</keyword>
<comment type="subcellular location">
    <subcellularLocation>
        <location evidence="2 15">Mitochondrion</location>
    </subcellularLocation>
</comment>
<evidence type="ECO:0000313" key="20">
    <source>
        <dbReference type="Proteomes" id="UP000325672"/>
    </source>
</evidence>
<keyword evidence="10" id="KW-0809">Transit peptide</keyword>
<dbReference type="InterPro" id="IPR023753">
    <property type="entry name" value="FAD/NAD-binding_dom"/>
</dbReference>
<evidence type="ECO:0000256" key="8">
    <source>
        <dbReference type="ARBA" id="ARBA00022827"/>
    </source>
</evidence>
<evidence type="ECO:0000256" key="1">
    <source>
        <dbReference type="ARBA" id="ARBA00001974"/>
    </source>
</evidence>
<feature type="binding site" evidence="17">
    <location>
        <begin position="215"/>
        <end position="218"/>
    </location>
    <ligand>
        <name>NADP(+)</name>
        <dbReference type="ChEBI" id="CHEBI:58349"/>
    </ligand>
</feature>
<evidence type="ECO:0000256" key="13">
    <source>
        <dbReference type="ARBA" id="ARBA00023128"/>
    </source>
</evidence>
<comment type="catalytic activity">
    <reaction evidence="14 15">
        <text>2 reduced [adrenodoxin] + NADP(+) + H(+) = 2 oxidized [adrenodoxin] + NADPH</text>
        <dbReference type="Rhea" id="RHEA:42312"/>
        <dbReference type="Rhea" id="RHEA-COMP:9998"/>
        <dbReference type="Rhea" id="RHEA-COMP:9999"/>
        <dbReference type="ChEBI" id="CHEBI:15378"/>
        <dbReference type="ChEBI" id="CHEBI:33737"/>
        <dbReference type="ChEBI" id="CHEBI:33738"/>
        <dbReference type="ChEBI" id="CHEBI:57783"/>
        <dbReference type="ChEBI" id="CHEBI:58349"/>
        <dbReference type="EC" id="1.18.1.6"/>
    </reaction>
</comment>
<keyword evidence="12 15" id="KW-0560">Oxidoreductase</keyword>
<evidence type="ECO:0000256" key="4">
    <source>
        <dbReference type="ARBA" id="ARBA00013219"/>
    </source>
</evidence>
<sequence>MDQLIANSTTYVSVSGTMNLQRVPYICSQCTAQISRSPLRRSPHRLLPQPVWQRRHNSQSVQTNQPFRVAVVGSGPAGFYAAYRLLAKVDDAVVDMYEKLPVPFGLVRYGVAPDHPEVKNCEEKFTEVAASPRFNFIGNIELGENLPLQALKPHYDAILFAYGAPKDKELGIPGEKACRNVYSAREFVGWYNGLPEHRDLAPDLTAGENAVIIGQGNVALDVARILLSDVDTLRKTDITDYAVEALAKSKIKRVHVVGRRGPMQAAFTIKELRELLQLPGVSFDPVRKELLPPDDIMNALPRAQKRLIQLLAKGSSNDPATSAKSWSLDFLLSPECLNWSPVHPYRLSHVKFSRNELDPADPYVTSAKVSPKYLSNGQRAQVNIPANTFFRSVGYKSLPLSGLEDLGIQFDTKRGVIPNDGFGRVTSPTNTGDNEQLPDGSVISHLPGLYCAGWVKRGPTGVIATTMTDAFTTADVVAADLSSHRGKGSPLNGPGHSTGLGWEGVRPEAEKRGLRATTWEDWQRIDAAERERGQQIGKLRSKFGRVEEMLEVVQ</sequence>